<comment type="catalytic activity">
    <reaction evidence="9 10 11">
        <text>adenosine(37) in tRNA + dimethylallyl diphosphate = N(6)-dimethylallyladenosine(37) in tRNA + diphosphate</text>
        <dbReference type="Rhea" id="RHEA:26482"/>
        <dbReference type="Rhea" id="RHEA-COMP:10162"/>
        <dbReference type="Rhea" id="RHEA-COMP:10375"/>
        <dbReference type="ChEBI" id="CHEBI:33019"/>
        <dbReference type="ChEBI" id="CHEBI:57623"/>
        <dbReference type="ChEBI" id="CHEBI:74411"/>
        <dbReference type="ChEBI" id="CHEBI:74415"/>
        <dbReference type="EC" id="2.5.1.75"/>
    </reaction>
</comment>
<dbReference type="SUPFAM" id="SSF52540">
    <property type="entry name" value="P-loop containing nucleoside triphosphate hydrolases"/>
    <property type="match status" value="2"/>
</dbReference>
<gene>
    <name evidence="10 14" type="primary">miaA</name>
    <name evidence="14" type="ORF">GXP67_28290</name>
</gene>
<evidence type="ECO:0000256" key="11">
    <source>
        <dbReference type="RuleBase" id="RU003783"/>
    </source>
</evidence>
<comment type="caution">
    <text evidence="10">Lacks conserved residue(s) required for the propagation of feature annotation.</text>
</comment>
<reference evidence="14 15" key="1">
    <citation type="submission" date="2020-01" db="EMBL/GenBank/DDBJ databases">
        <authorList>
            <person name="Kim M.K."/>
        </authorList>
    </citation>
    <scope>NUCLEOTIDE SEQUENCE [LARGE SCALE GENOMIC DNA]</scope>
    <source>
        <strain evidence="14 15">172606-1</strain>
    </source>
</reference>
<dbReference type="RefSeq" id="WP_162446253.1">
    <property type="nucleotide sequence ID" value="NZ_CP048222.1"/>
</dbReference>
<dbReference type="GO" id="GO:0006400">
    <property type="term" value="P:tRNA modification"/>
    <property type="evidence" value="ECO:0007669"/>
    <property type="project" value="TreeGrafter"/>
</dbReference>
<sequence>MNDPTKNLIVVVGPTAVGKTDLCVRLAKQLGAEIISADARQFFREMNIGTAKPSLEERGGVSHHLINSHSIVDSYNAGDFERDALQILEQLYKHTNVAIVTGGSGLYIKALCEGMDEMPEIEESIREQLNTIYMNEGLPVLLSQLDQLDPEYAASVDRANPQRIIRALEVCLASGKPYSSFRKKSKAIRPFRFTKIGLQRNREELYARIDARMDAMLAEGLVEEVKRLQPYRMQNALQTVGYTEVFDFLDGKYDETEMIRLLKRNSRRYAKRQITWFSRDPEIRWFHPSDYTQIIAYIQQEPGAMKPGT</sequence>
<evidence type="ECO:0000256" key="6">
    <source>
        <dbReference type="ARBA" id="ARBA00022741"/>
    </source>
</evidence>
<feature type="binding site" evidence="10">
    <location>
        <begin position="13"/>
        <end position="20"/>
    </location>
    <ligand>
        <name>ATP</name>
        <dbReference type="ChEBI" id="CHEBI:30616"/>
    </ligand>
</feature>
<evidence type="ECO:0000313" key="15">
    <source>
        <dbReference type="Proteomes" id="UP000480178"/>
    </source>
</evidence>
<comment type="subunit">
    <text evidence="10">Monomer.</text>
</comment>
<comment type="cofactor">
    <cofactor evidence="1 10">
        <name>Mg(2+)</name>
        <dbReference type="ChEBI" id="CHEBI:18420"/>
    </cofactor>
</comment>
<keyword evidence="4 10" id="KW-0808">Transferase</keyword>
<dbReference type="KEGG" id="rhoz:GXP67_28290"/>
<organism evidence="14 15">
    <name type="scientific">Rhodocytophaga rosea</name>
    <dbReference type="NCBI Taxonomy" id="2704465"/>
    <lineage>
        <taxon>Bacteria</taxon>
        <taxon>Pseudomonadati</taxon>
        <taxon>Bacteroidota</taxon>
        <taxon>Cytophagia</taxon>
        <taxon>Cytophagales</taxon>
        <taxon>Rhodocytophagaceae</taxon>
        <taxon>Rhodocytophaga</taxon>
    </lineage>
</organism>
<proteinExistence type="inferred from homology"/>
<name>A0A6C0GRV0_9BACT</name>
<keyword evidence="8 10" id="KW-0460">Magnesium</keyword>
<dbReference type="Gene3D" id="3.40.50.300">
    <property type="entry name" value="P-loop containing nucleotide triphosphate hydrolases"/>
    <property type="match status" value="1"/>
</dbReference>
<evidence type="ECO:0000256" key="3">
    <source>
        <dbReference type="ARBA" id="ARBA00005842"/>
    </source>
</evidence>
<dbReference type="PANTHER" id="PTHR11088:SF60">
    <property type="entry name" value="TRNA DIMETHYLALLYLTRANSFERASE"/>
    <property type="match status" value="1"/>
</dbReference>
<comment type="function">
    <text evidence="2 10 12">Catalyzes the transfer of a dimethylallyl group onto the adenine at position 37 in tRNAs that read codons beginning with uridine, leading to the formation of N6-(dimethylallyl)adenosine (i(6)A).</text>
</comment>
<dbReference type="EC" id="2.5.1.75" evidence="10"/>
<feature type="site" description="Interaction with substrate tRNA" evidence="10">
    <location>
        <position position="104"/>
    </location>
</feature>
<evidence type="ECO:0000256" key="9">
    <source>
        <dbReference type="ARBA" id="ARBA00049563"/>
    </source>
</evidence>
<protein>
    <recommendedName>
        <fullName evidence="10">tRNA dimethylallyltransferase</fullName>
        <ecNumber evidence="10">2.5.1.75</ecNumber>
    </recommendedName>
    <alternativeName>
        <fullName evidence="10">Dimethylallyl diphosphate:tRNA dimethylallyltransferase</fullName>
        <shortName evidence="10">DMAPP:tRNA dimethylallyltransferase</shortName>
        <shortName evidence="10">DMATase</shortName>
    </alternativeName>
    <alternativeName>
        <fullName evidence="10">Isopentenyl-diphosphate:tRNA isopentenyltransferase</fullName>
        <shortName evidence="10">IPP transferase</shortName>
        <shortName evidence="10">IPPT</shortName>
        <shortName evidence="10">IPTase</shortName>
    </alternativeName>
</protein>
<feature type="site" description="Interaction with substrate tRNA" evidence="10">
    <location>
        <position position="126"/>
    </location>
</feature>
<dbReference type="AlphaFoldDB" id="A0A6C0GRV0"/>
<dbReference type="GO" id="GO:0005524">
    <property type="term" value="F:ATP binding"/>
    <property type="evidence" value="ECO:0007669"/>
    <property type="project" value="UniProtKB-UniRule"/>
</dbReference>
<dbReference type="InterPro" id="IPR027417">
    <property type="entry name" value="P-loop_NTPase"/>
</dbReference>
<dbReference type="PANTHER" id="PTHR11088">
    <property type="entry name" value="TRNA DIMETHYLALLYLTRANSFERASE"/>
    <property type="match status" value="1"/>
</dbReference>
<dbReference type="EMBL" id="CP048222">
    <property type="protein sequence ID" value="QHT70272.1"/>
    <property type="molecule type" value="Genomic_DNA"/>
</dbReference>
<accession>A0A6C0GRV0</accession>
<dbReference type="Proteomes" id="UP000480178">
    <property type="component" value="Chromosome"/>
</dbReference>
<dbReference type="HAMAP" id="MF_00185">
    <property type="entry name" value="IPP_trans"/>
    <property type="match status" value="1"/>
</dbReference>
<evidence type="ECO:0000313" key="14">
    <source>
        <dbReference type="EMBL" id="QHT70272.1"/>
    </source>
</evidence>
<dbReference type="InterPro" id="IPR018022">
    <property type="entry name" value="IPT"/>
</dbReference>
<evidence type="ECO:0000256" key="2">
    <source>
        <dbReference type="ARBA" id="ARBA00003213"/>
    </source>
</evidence>
<evidence type="ECO:0000256" key="12">
    <source>
        <dbReference type="RuleBase" id="RU003784"/>
    </source>
</evidence>
<evidence type="ECO:0000256" key="10">
    <source>
        <dbReference type="HAMAP-Rule" id="MF_00185"/>
    </source>
</evidence>
<keyword evidence="15" id="KW-1185">Reference proteome</keyword>
<evidence type="ECO:0000256" key="8">
    <source>
        <dbReference type="ARBA" id="ARBA00022842"/>
    </source>
</evidence>
<dbReference type="NCBIfam" id="TIGR00174">
    <property type="entry name" value="miaA"/>
    <property type="match status" value="1"/>
</dbReference>
<dbReference type="GO" id="GO:0052381">
    <property type="term" value="F:tRNA dimethylallyltransferase activity"/>
    <property type="evidence" value="ECO:0007669"/>
    <property type="project" value="UniProtKB-UniRule"/>
</dbReference>
<evidence type="ECO:0000256" key="5">
    <source>
        <dbReference type="ARBA" id="ARBA00022694"/>
    </source>
</evidence>
<keyword evidence="5 10" id="KW-0819">tRNA processing</keyword>
<dbReference type="Gene3D" id="1.10.20.140">
    <property type="match status" value="1"/>
</dbReference>
<feature type="binding site" evidence="10">
    <location>
        <begin position="15"/>
        <end position="20"/>
    </location>
    <ligand>
        <name>substrate</name>
    </ligand>
</feature>
<evidence type="ECO:0000256" key="7">
    <source>
        <dbReference type="ARBA" id="ARBA00022840"/>
    </source>
</evidence>
<feature type="region of interest" description="Interaction with substrate tRNA" evidence="10">
    <location>
        <begin position="162"/>
        <end position="166"/>
    </location>
</feature>
<dbReference type="Pfam" id="PF01715">
    <property type="entry name" value="IPPT"/>
    <property type="match status" value="1"/>
</dbReference>
<evidence type="ECO:0000256" key="4">
    <source>
        <dbReference type="ARBA" id="ARBA00022679"/>
    </source>
</evidence>
<keyword evidence="7 10" id="KW-0067">ATP-binding</keyword>
<dbReference type="InterPro" id="IPR039657">
    <property type="entry name" value="Dimethylallyltransferase"/>
</dbReference>
<comment type="similarity">
    <text evidence="3 10 13">Belongs to the IPP transferase family.</text>
</comment>
<keyword evidence="6 10" id="KW-0547">Nucleotide-binding</keyword>
<evidence type="ECO:0000256" key="1">
    <source>
        <dbReference type="ARBA" id="ARBA00001946"/>
    </source>
</evidence>
<evidence type="ECO:0000256" key="13">
    <source>
        <dbReference type="RuleBase" id="RU003785"/>
    </source>
</evidence>